<organism evidence="1 2">
    <name type="scientific">Xylanibacillus composti</name>
    <dbReference type="NCBI Taxonomy" id="1572762"/>
    <lineage>
        <taxon>Bacteria</taxon>
        <taxon>Bacillati</taxon>
        <taxon>Bacillota</taxon>
        <taxon>Bacilli</taxon>
        <taxon>Bacillales</taxon>
        <taxon>Paenibacillaceae</taxon>
        <taxon>Xylanibacillus</taxon>
    </lineage>
</organism>
<dbReference type="AlphaFoldDB" id="A0A8J4H8N0"/>
<proteinExistence type="predicted"/>
<gene>
    <name evidence="1" type="ORF">XYCOK13_39480</name>
</gene>
<evidence type="ECO:0000313" key="1">
    <source>
        <dbReference type="EMBL" id="GIQ71124.1"/>
    </source>
</evidence>
<sequence length="44" mass="4846">MVCTVWATTYMNVWLPTALMAVTQALALGRTVLHIGVKKDLTNL</sequence>
<comment type="caution">
    <text evidence="1">The sequence shown here is derived from an EMBL/GenBank/DDBJ whole genome shotgun (WGS) entry which is preliminary data.</text>
</comment>
<reference evidence="1" key="1">
    <citation type="submission" date="2021-04" db="EMBL/GenBank/DDBJ databases">
        <title>Draft genome sequence of Xylanibacillus composti strain K13.</title>
        <authorList>
            <person name="Uke A."/>
            <person name="Chhe C."/>
            <person name="Baramee S."/>
            <person name="Kosugi A."/>
        </authorList>
    </citation>
    <scope>NUCLEOTIDE SEQUENCE</scope>
    <source>
        <strain evidence="1">K13</strain>
    </source>
</reference>
<accession>A0A8J4H8N0</accession>
<keyword evidence="2" id="KW-1185">Reference proteome</keyword>
<dbReference type="Proteomes" id="UP000677918">
    <property type="component" value="Unassembled WGS sequence"/>
</dbReference>
<name>A0A8J4H8N0_9BACL</name>
<protein>
    <submittedName>
        <fullName evidence="1">Uncharacterized protein</fullName>
    </submittedName>
</protein>
<dbReference type="EMBL" id="BOVK01000072">
    <property type="protein sequence ID" value="GIQ71124.1"/>
    <property type="molecule type" value="Genomic_DNA"/>
</dbReference>
<evidence type="ECO:0000313" key="2">
    <source>
        <dbReference type="Proteomes" id="UP000677918"/>
    </source>
</evidence>